<accession>A0A9Q1FW06</accession>
<comment type="caution">
    <text evidence="1">The sequence shown here is derived from an EMBL/GenBank/DDBJ whole genome shotgun (WGS) entry which is preliminary data.</text>
</comment>
<evidence type="ECO:0000313" key="1">
    <source>
        <dbReference type="EMBL" id="KAJ8368889.1"/>
    </source>
</evidence>
<sequence>MAVTPEMTPLLIPRMEDIPKMSRRPLHLRGCEEVVGGPFPSGSVVSQSSVKGGDRKAEPKRERVCFATVSVAQVTRGQAWGRSQSLSLQTRGDMDPSMWGSRHAVVFGKLQEPERSWFESRRSEQISGMSPVYLSRAEPSRAAPKLQAEYRLTAVLAQSLWFSCW</sequence>
<dbReference type="Proteomes" id="UP001152622">
    <property type="component" value="Chromosome 3"/>
</dbReference>
<reference evidence="1" key="1">
    <citation type="journal article" date="2023" name="Science">
        <title>Genome structures resolve the early diversification of teleost fishes.</title>
        <authorList>
            <person name="Parey E."/>
            <person name="Louis A."/>
            <person name="Montfort J."/>
            <person name="Bouchez O."/>
            <person name="Roques C."/>
            <person name="Iampietro C."/>
            <person name="Lluch J."/>
            <person name="Castinel A."/>
            <person name="Donnadieu C."/>
            <person name="Desvignes T."/>
            <person name="Floi Bucao C."/>
            <person name="Jouanno E."/>
            <person name="Wen M."/>
            <person name="Mejri S."/>
            <person name="Dirks R."/>
            <person name="Jansen H."/>
            <person name="Henkel C."/>
            <person name="Chen W.J."/>
            <person name="Zahm M."/>
            <person name="Cabau C."/>
            <person name="Klopp C."/>
            <person name="Thompson A.W."/>
            <person name="Robinson-Rechavi M."/>
            <person name="Braasch I."/>
            <person name="Lecointre G."/>
            <person name="Bobe J."/>
            <person name="Postlethwait J.H."/>
            <person name="Berthelot C."/>
            <person name="Roest Crollius H."/>
            <person name="Guiguen Y."/>
        </authorList>
    </citation>
    <scope>NUCLEOTIDE SEQUENCE</scope>
    <source>
        <strain evidence="1">WJC10195</strain>
    </source>
</reference>
<dbReference type="EMBL" id="JAINUF010000003">
    <property type="protein sequence ID" value="KAJ8368889.1"/>
    <property type="molecule type" value="Genomic_DNA"/>
</dbReference>
<dbReference type="AlphaFoldDB" id="A0A9Q1FW06"/>
<protein>
    <submittedName>
        <fullName evidence="1">Uncharacterized protein</fullName>
    </submittedName>
</protein>
<organism evidence="1 2">
    <name type="scientific">Synaphobranchus kaupii</name>
    <name type="common">Kaup's arrowtooth eel</name>
    <dbReference type="NCBI Taxonomy" id="118154"/>
    <lineage>
        <taxon>Eukaryota</taxon>
        <taxon>Metazoa</taxon>
        <taxon>Chordata</taxon>
        <taxon>Craniata</taxon>
        <taxon>Vertebrata</taxon>
        <taxon>Euteleostomi</taxon>
        <taxon>Actinopterygii</taxon>
        <taxon>Neopterygii</taxon>
        <taxon>Teleostei</taxon>
        <taxon>Anguilliformes</taxon>
        <taxon>Synaphobranchidae</taxon>
        <taxon>Synaphobranchus</taxon>
    </lineage>
</organism>
<proteinExistence type="predicted"/>
<keyword evidence="2" id="KW-1185">Reference proteome</keyword>
<evidence type="ECO:0000313" key="2">
    <source>
        <dbReference type="Proteomes" id="UP001152622"/>
    </source>
</evidence>
<gene>
    <name evidence="1" type="ORF">SKAU_G00089170</name>
</gene>
<name>A0A9Q1FW06_SYNKA</name>